<protein>
    <submittedName>
        <fullName evidence="2">Methyl-accepting chemotaxis protein</fullName>
    </submittedName>
</protein>
<keyword evidence="1" id="KW-0472">Membrane</keyword>
<proteinExistence type="predicted"/>
<dbReference type="Proteomes" id="UP000886043">
    <property type="component" value="Unassembled WGS sequence"/>
</dbReference>
<dbReference type="Gene3D" id="6.10.340.10">
    <property type="match status" value="1"/>
</dbReference>
<sequence>MGRTGMERRKRLNLRIKRDLQVWILKRTVFSMIIGMIIGFIILYFFSHRELGETYWQAHITIRRVSDLLVPVMVAAGVAGFLGSLLLLIFFPQKIAGPVYRLERDFVGHLQEGDLTFRFRLRKDDPFQTLPQAINRAVESLQSRVREVARGVEAARKALEEGKVEEARRELQRVEEFLKNNLKF</sequence>
<dbReference type="EMBL" id="DRMH01000107">
    <property type="protein sequence ID" value="HFC98383.1"/>
    <property type="molecule type" value="Genomic_DNA"/>
</dbReference>
<reference evidence="2" key="1">
    <citation type="journal article" date="2020" name="mSystems">
        <title>Genome- and Community-Level Interaction Insights into Carbon Utilization and Element Cycling Functions of Hydrothermarchaeota in Hydrothermal Sediment.</title>
        <authorList>
            <person name="Zhou Z."/>
            <person name="Liu Y."/>
            <person name="Xu W."/>
            <person name="Pan J."/>
            <person name="Luo Z.H."/>
            <person name="Li M."/>
        </authorList>
    </citation>
    <scope>NUCLEOTIDE SEQUENCE [LARGE SCALE GENOMIC DNA]</scope>
    <source>
        <strain evidence="2">HyVt-483</strain>
    </source>
</reference>
<organism evidence="2">
    <name type="scientific">Thermosulfurimonas dismutans</name>
    <dbReference type="NCBI Taxonomy" id="999894"/>
    <lineage>
        <taxon>Bacteria</taxon>
        <taxon>Pseudomonadati</taxon>
        <taxon>Thermodesulfobacteriota</taxon>
        <taxon>Thermodesulfobacteria</taxon>
        <taxon>Thermodesulfobacteriales</taxon>
        <taxon>Thermodesulfobacteriaceae</taxon>
        <taxon>Thermosulfurimonas</taxon>
    </lineage>
</organism>
<dbReference type="AlphaFoldDB" id="A0A7C3GUY2"/>
<accession>A0A7C3GUY2</accession>
<keyword evidence="1" id="KW-1133">Transmembrane helix</keyword>
<evidence type="ECO:0000313" key="2">
    <source>
        <dbReference type="EMBL" id="HFC98383.1"/>
    </source>
</evidence>
<name>A0A7C3GUY2_9BACT</name>
<feature type="transmembrane region" description="Helical" evidence="1">
    <location>
        <begin position="68"/>
        <end position="91"/>
    </location>
</feature>
<gene>
    <name evidence="2" type="ORF">ENJ40_08020</name>
</gene>
<evidence type="ECO:0000256" key="1">
    <source>
        <dbReference type="SAM" id="Phobius"/>
    </source>
</evidence>
<comment type="caution">
    <text evidence="2">The sequence shown here is derived from an EMBL/GenBank/DDBJ whole genome shotgun (WGS) entry which is preliminary data.</text>
</comment>
<feature type="transmembrane region" description="Helical" evidence="1">
    <location>
        <begin position="20"/>
        <end position="46"/>
    </location>
</feature>
<keyword evidence="1" id="KW-0812">Transmembrane</keyword>